<reference evidence="1" key="2">
    <citation type="submission" date="2021-04" db="EMBL/GenBank/DDBJ databases">
        <authorList>
            <person name="Gilroy R."/>
        </authorList>
    </citation>
    <scope>NUCLEOTIDE SEQUENCE</scope>
    <source>
        <strain evidence="1">ChiGjej4B4-12881</strain>
    </source>
</reference>
<dbReference type="Proteomes" id="UP000886780">
    <property type="component" value="Unassembled WGS sequence"/>
</dbReference>
<reference evidence="1" key="1">
    <citation type="journal article" date="2021" name="PeerJ">
        <title>Extensive microbial diversity within the chicken gut microbiome revealed by metagenomics and culture.</title>
        <authorList>
            <person name="Gilroy R."/>
            <person name="Ravi A."/>
            <person name="Getino M."/>
            <person name="Pursley I."/>
            <person name="Horton D.L."/>
            <person name="Alikhan N.F."/>
            <person name="Baker D."/>
            <person name="Gharbi K."/>
            <person name="Hall N."/>
            <person name="Watson M."/>
            <person name="Adriaenssens E.M."/>
            <person name="Foster-Nyarko E."/>
            <person name="Jarju S."/>
            <person name="Secka A."/>
            <person name="Antonio M."/>
            <person name="Oren A."/>
            <person name="Chaudhuri R.R."/>
            <person name="La Ragione R."/>
            <person name="Hildebrand F."/>
            <person name="Pallen M.J."/>
        </authorList>
    </citation>
    <scope>NUCLEOTIDE SEQUENCE</scope>
    <source>
        <strain evidence="1">ChiGjej4B4-12881</strain>
    </source>
</reference>
<proteinExistence type="predicted"/>
<sequence>MKRERKKMEAALRELGEECLLLSEGERPEKQWLREVYDRFRQENGGLGKAAADELLYRKIFGVDPKKQTDILKVRYWRTGRHFPAGREQGEALGRALGLTADEQRFLMQGYFDRSDRVFGPETADAVYRERAALLGEIAGGYLGRVPAQVKRQLFRAGADLEHSLRHLYFTDAKSYVNFQEAEQVVVGQHISSINYMSEFRRQMRLFGEIPRRTMIRHL</sequence>
<evidence type="ECO:0000313" key="2">
    <source>
        <dbReference type="Proteomes" id="UP000886780"/>
    </source>
</evidence>
<feature type="non-terminal residue" evidence="1">
    <location>
        <position position="219"/>
    </location>
</feature>
<organism evidence="1 2">
    <name type="scientific">Candidatus Lachnoclostridium stercoripullorum</name>
    <dbReference type="NCBI Taxonomy" id="2838635"/>
    <lineage>
        <taxon>Bacteria</taxon>
        <taxon>Bacillati</taxon>
        <taxon>Bacillota</taxon>
        <taxon>Clostridia</taxon>
        <taxon>Lachnospirales</taxon>
        <taxon>Lachnospiraceae</taxon>
    </lineage>
</organism>
<gene>
    <name evidence="1" type="ORF">IAA28_04800</name>
</gene>
<evidence type="ECO:0000313" key="1">
    <source>
        <dbReference type="EMBL" id="HIX52105.1"/>
    </source>
</evidence>
<comment type="caution">
    <text evidence="1">The sequence shown here is derived from an EMBL/GenBank/DDBJ whole genome shotgun (WGS) entry which is preliminary data.</text>
</comment>
<dbReference type="AlphaFoldDB" id="A0A9D2AW43"/>
<protein>
    <submittedName>
        <fullName evidence="1">Uncharacterized protein</fullName>
    </submittedName>
</protein>
<name>A0A9D2AW43_9FIRM</name>
<accession>A0A9D2AW43</accession>
<dbReference type="EMBL" id="DXEU01000082">
    <property type="protein sequence ID" value="HIX52105.1"/>
    <property type="molecule type" value="Genomic_DNA"/>
</dbReference>